<organism evidence="1 2">
    <name type="scientific">Chitinophaga pollutisoli</name>
    <dbReference type="NCBI Taxonomy" id="3133966"/>
    <lineage>
        <taxon>Bacteria</taxon>
        <taxon>Pseudomonadati</taxon>
        <taxon>Bacteroidota</taxon>
        <taxon>Chitinophagia</taxon>
        <taxon>Chitinophagales</taxon>
        <taxon>Chitinophagaceae</taxon>
        <taxon>Chitinophaga</taxon>
    </lineage>
</organism>
<evidence type="ECO:0000313" key="2">
    <source>
        <dbReference type="Proteomes" id="UP001485459"/>
    </source>
</evidence>
<keyword evidence="2" id="KW-1185">Reference proteome</keyword>
<protein>
    <submittedName>
        <fullName evidence="1">DUF4907 domain-containing protein</fullName>
    </submittedName>
</protein>
<dbReference type="EMBL" id="CP149822">
    <property type="protein sequence ID" value="WZN40124.1"/>
    <property type="molecule type" value="Genomic_DNA"/>
</dbReference>
<name>A0ABZ2YL48_9BACT</name>
<dbReference type="Pfam" id="PF16250">
    <property type="entry name" value="DUF4907"/>
    <property type="match status" value="1"/>
</dbReference>
<evidence type="ECO:0000313" key="1">
    <source>
        <dbReference type="EMBL" id="WZN40124.1"/>
    </source>
</evidence>
<dbReference type="InterPro" id="IPR032593">
    <property type="entry name" value="DUF4907"/>
</dbReference>
<reference evidence="2" key="1">
    <citation type="submission" date="2024-03" db="EMBL/GenBank/DDBJ databases">
        <title>Chitinophaga horti sp. nov., isolated from garden soil.</title>
        <authorList>
            <person name="Lee D.S."/>
            <person name="Han D.M."/>
            <person name="Baek J.H."/>
            <person name="Choi D.G."/>
            <person name="Jeon J.H."/>
            <person name="Jeon C.O."/>
        </authorList>
    </citation>
    <scope>NUCLEOTIDE SEQUENCE [LARGE SCALE GENOMIC DNA]</scope>
    <source>
        <strain evidence="2">GPA1</strain>
    </source>
</reference>
<dbReference type="RefSeq" id="WP_341835056.1">
    <property type="nucleotide sequence ID" value="NZ_CP149822.1"/>
</dbReference>
<accession>A0ABZ2YL48</accession>
<gene>
    <name evidence="1" type="ORF">WJU16_19330</name>
</gene>
<proteinExistence type="predicted"/>
<sequence>MIRQSIASLLLTLAAVGSLPSCRERPYRLATMPVQQGWAYRITYRGKPLIYQEHIPAIPGFHPFRTQIDAHRTGALVLQKLESGVIPSLSEQEIDSLQLAR</sequence>
<dbReference type="Proteomes" id="UP001485459">
    <property type="component" value="Chromosome"/>
</dbReference>